<evidence type="ECO:0000313" key="2">
    <source>
        <dbReference type="Proteomes" id="UP000662888"/>
    </source>
</evidence>
<dbReference type="RefSeq" id="WP_082692272.1">
    <property type="nucleotide sequence ID" value="NZ_CP065053.1"/>
</dbReference>
<dbReference type="Pfam" id="PF09604">
    <property type="entry name" value="Potass_KdpF"/>
    <property type="match status" value="1"/>
</dbReference>
<accession>A0AA48WK41</accession>
<gene>
    <name evidence="1" type="ORF">IV454_04885</name>
</gene>
<keyword evidence="2" id="KW-1185">Reference proteome</keyword>
<dbReference type="Proteomes" id="UP000662888">
    <property type="component" value="Chromosome"/>
</dbReference>
<proteinExistence type="predicted"/>
<organism evidence="1 2">
    <name type="scientific">Massilia antarctica</name>
    <dbReference type="NCBI Taxonomy" id="2765360"/>
    <lineage>
        <taxon>Bacteria</taxon>
        <taxon>Pseudomonadati</taxon>
        <taxon>Pseudomonadota</taxon>
        <taxon>Betaproteobacteria</taxon>
        <taxon>Burkholderiales</taxon>
        <taxon>Oxalobacteraceae</taxon>
        <taxon>Telluria group</taxon>
        <taxon>Massilia</taxon>
    </lineage>
</organism>
<dbReference type="EMBL" id="CP065053">
    <property type="protein sequence ID" value="QPI53107.1"/>
    <property type="molecule type" value="Genomic_DNA"/>
</dbReference>
<evidence type="ECO:0000313" key="1">
    <source>
        <dbReference type="EMBL" id="QPI53107.1"/>
    </source>
</evidence>
<name>A0AA48WK41_9BURK</name>
<protein>
    <submittedName>
        <fullName evidence="1">Potassium-transporting ATPase subunit F</fullName>
    </submittedName>
</protein>
<reference evidence="1 2" key="1">
    <citation type="submission" date="2020-11" db="EMBL/GenBank/DDBJ databases">
        <authorList>
            <person name="Sun Q."/>
        </authorList>
    </citation>
    <scope>NUCLEOTIDE SEQUENCE [LARGE SCALE GENOMIC DNA]</scope>
    <source>
        <strain evidence="1 2">P8398</strain>
    </source>
</reference>
<dbReference type="InterPro" id="IPR011726">
    <property type="entry name" value="KdpF"/>
</dbReference>
<sequence>MALIYIGGLVAAGLLAYLAHALLNAEDL</sequence>